<sequence length="87" mass="9293">MAVRYTREAPTDAVRASTTLSEAITRLGAPPTSGGRGHVRALPERWGIDTSHFTPVRPRRPEGSLGDRLALGRPARAKALFAGHHAG</sequence>
<protein>
    <submittedName>
        <fullName evidence="1">Uncharacterized protein</fullName>
    </submittedName>
</protein>
<name>A0ABP5WPM4_9ACTN</name>
<reference evidence="2" key="1">
    <citation type="journal article" date="2019" name="Int. J. Syst. Evol. Microbiol.">
        <title>The Global Catalogue of Microorganisms (GCM) 10K type strain sequencing project: providing services to taxonomists for standard genome sequencing and annotation.</title>
        <authorList>
            <consortium name="The Broad Institute Genomics Platform"/>
            <consortium name="The Broad Institute Genome Sequencing Center for Infectious Disease"/>
            <person name="Wu L."/>
            <person name="Ma J."/>
        </authorList>
    </citation>
    <scope>NUCLEOTIDE SEQUENCE [LARGE SCALE GENOMIC DNA]</scope>
    <source>
        <strain evidence="2">JCM 6305</strain>
    </source>
</reference>
<organism evidence="1 2">
    <name type="scientific">Streptomyces macrosporus</name>
    <dbReference type="NCBI Taxonomy" id="44032"/>
    <lineage>
        <taxon>Bacteria</taxon>
        <taxon>Bacillati</taxon>
        <taxon>Actinomycetota</taxon>
        <taxon>Actinomycetes</taxon>
        <taxon>Kitasatosporales</taxon>
        <taxon>Streptomycetaceae</taxon>
        <taxon>Streptomyces</taxon>
    </lineage>
</organism>
<accession>A0ABP5WPM4</accession>
<keyword evidence="2" id="KW-1185">Reference proteome</keyword>
<evidence type="ECO:0000313" key="2">
    <source>
        <dbReference type="Proteomes" id="UP001501638"/>
    </source>
</evidence>
<evidence type="ECO:0000313" key="1">
    <source>
        <dbReference type="EMBL" id="GAA2432684.1"/>
    </source>
</evidence>
<comment type="caution">
    <text evidence="1">The sequence shown here is derived from an EMBL/GenBank/DDBJ whole genome shotgun (WGS) entry which is preliminary data.</text>
</comment>
<dbReference type="EMBL" id="BAAASZ010000012">
    <property type="protein sequence ID" value="GAA2432684.1"/>
    <property type="molecule type" value="Genomic_DNA"/>
</dbReference>
<dbReference type="Proteomes" id="UP001501638">
    <property type="component" value="Unassembled WGS sequence"/>
</dbReference>
<gene>
    <name evidence="1" type="ORF">GCM10010405_14540</name>
</gene>
<proteinExistence type="predicted"/>
<dbReference type="RefSeq" id="WP_344321269.1">
    <property type="nucleotide sequence ID" value="NZ_BAAASZ010000012.1"/>
</dbReference>